<dbReference type="PROSITE" id="PS00463">
    <property type="entry name" value="ZN2_CY6_FUNGAL_1"/>
    <property type="match status" value="1"/>
</dbReference>
<evidence type="ECO:0000256" key="4">
    <source>
        <dbReference type="ARBA" id="ARBA00023242"/>
    </source>
</evidence>
<reference evidence="7 8" key="1">
    <citation type="submission" date="2017-10" db="EMBL/GenBank/DDBJ databases">
        <title>Comparative genomics in systemic dimorphic fungi from Ajellomycetaceae.</title>
        <authorList>
            <person name="Munoz J.F."/>
            <person name="Mcewen J.G."/>
            <person name="Clay O.K."/>
            <person name="Cuomo C.A."/>
        </authorList>
    </citation>
    <scope>NUCLEOTIDE SEQUENCE [LARGE SCALE GENOMIC DNA]</scope>
    <source>
        <strain evidence="7 8">UAMH130</strain>
    </source>
</reference>
<keyword evidence="2" id="KW-0238">DNA-binding</keyword>
<proteinExistence type="predicted"/>
<dbReference type="GO" id="GO:0000981">
    <property type="term" value="F:DNA-binding transcription factor activity, RNA polymerase II-specific"/>
    <property type="evidence" value="ECO:0007669"/>
    <property type="project" value="InterPro"/>
</dbReference>
<dbReference type="PROSITE" id="PS50048">
    <property type="entry name" value="ZN2_CY6_FUNGAL_2"/>
    <property type="match status" value="1"/>
</dbReference>
<evidence type="ECO:0000256" key="2">
    <source>
        <dbReference type="ARBA" id="ARBA00023125"/>
    </source>
</evidence>
<dbReference type="Gene3D" id="4.10.240.10">
    <property type="entry name" value="Zn(2)-C6 fungal-type DNA-binding domain"/>
    <property type="match status" value="1"/>
</dbReference>
<evidence type="ECO:0000256" key="3">
    <source>
        <dbReference type="ARBA" id="ARBA00023163"/>
    </source>
</evidence>
<dbReference type="AlphaFoldDB" id="A0A2B7X3Y6"/>
<dbReference type="PANTHER" id="PTHR38111:SF9">
    <property type="entry name" value="ZN(2)-C6 FUNGAL-TYPE DOMAIN-CONTAINING PROTEIN"/>
    <property type="match status" value="1"/>
</dbReference>
<keyword evidence="4" id="KW-0539">Nucleus</keyword>
<evidence type="ECO:0000256" key="5">
    <source>
        <dbReference type="SAM" id="MobiDB-lite"/>
    </source>
</evidence>
<name>A0A2B7X3Y6_9EURO</name>
<keyword evidence="8" id="KW-1185">Reference proteome</keyword>
<dbReference type="InterPro" id="IPR053178">
    <property type="entry name" value="Osmoadaptation_assoc"/>
</dbReference>
<accession>A0A2B7X3Y6</accession>
<protein>
    <recommendedName>
        <fullName evidence="6">Zn(2)-C6 fungal-type domain-containing protein</fullName>
    </recommendedName>
</protein>
<dbReference type="SMART" id="SM00066">
    <property type="entry name" value="GAL4"/>
    <property type="match status" value="1"/>
</dbReference>
<dbReference type="GO" id="GO:0003677">
    <property type="term" value="F:DNA binding"/>
    <property type="evidence" value="ECO:0007669"/>
    <property type="project" value="UniProtKB-KW"/>
</dbReference>
<comment type="caution">
    <text evidence="7">The sequence shown here is derived from an EMBL/GenBank/DDBJ whole genome shotgun (WGS) entry which is preliminary data.</text>
</comment>
<evidence type="ECO:0000313" key="7">
    <source>
        <dbReference type="EMBL" id="PGH03467.1"/>
    </source>
</evidence>
<sequence length="514" mass="57419">MKVKRGSVCQTCRTRKIGCDGKRPGCSQCVLTGRKCDGYPPEWRFISQNARCPNPPKQKQKRGQVPTQNEAQGELLHTSSTASSISKTREQPLSSPIDKANRDELIALIVRAYVPEDEMPYMSNNSDNKQSRICGAWVEALPELSSQTEPDSILSVAIKALASSLMGNTPQEEGEVLHHAQDYHRAIKALRKSLYSTSHPSHSELAAAIMCLSLTELMLPDSAYGISAHIKGVGRLIQTTGPDQYKSGILHKLFVGFRPLLITRACQARQATFLAPDEWTNIPFSIFKPSHIQSLFGQVAIVPTLLQQVDQLLAQNPHDSRDLEAKRILYAFVDTLSNLEKWETLLQGDSDVPGYSICTGDYPSPRPALSKDNDIVIWFPNVTMANVYTHLWTFRIVCLTEAEKIRALLPRHALEEDSMLLRQFQPALVQEKVLWLSSLICSSMEYLMQDGMKLYGPASTFLPLQTAYHAFSMSESQEPNISRIKTIVDRLVGRGLRAAPFIIFGEGMMTTWVE</sequence>
<evidence type="ECO:0000259" key="6">
    <source>
        <dbReference type="PROSITE" id="PS50048"/>
    </source>
</evidence>
<dbReference type="InterPro" id="IPR036864">
    <property type="entry name" value="Zn2-C6_fun-type_DNA-bd_sf"/>
</dbReference>
<dbReference type="STRING" id="2060905.A0A2B7X3Y6"/>
<feature type="domain" description="Zn(2)-C6 fungal-type" evidence="6">
    <location>
        <begin position="8"/>
        <end position="36"/>
    </location>
</feature>
<feature type="compositionally biased region" description="Polar residues" evidence="5">
    <location>
        <begin position="65"/>
        <end position="94"/>
    </location>
</feature>
<dbReference type="InterPro" id="IPR001138">
    <property type="entry name" value="Zn2Cys6_DnaBD"/>
</dbReference>
<dbReference type="GO" id="GO:0008270">
    <property type="term" value="F:zinc ion binding"/>
    <property type="evidence" value="ECO:0007669"/>
    <property type="project" value="InterPro"/>
</dbReference>
<dbReference type="CDD" id="cd00067">
    <property type="entry name" value="GAL4"/>
    <property type="match status" value="1"/>
</dbReference>
<keyword evidence="3" id="KW-0804">Transcription</keyword>
<dbReference type="SUPFAM" id="SSF57701">
    <property type="entry name" value="Zn2/Cys6 DNA-binding domain"/>
    <property type="match status" value="1"/>
</dbReference>
<keyword evidence="1" id="KW-0805">Transcription regulation</keyword>
<dbReference type="Proteomes" id="UP000224080">
    <property type="component" value="Unassembled WGS sequence"/>
</dbReference>
<dbReference type="PANTHER" id="PTHR38111">
    <property type="entry name" value="ZN(2)-C6 FUNGAL-TYPE DOMAIN-CONTAINING PROTEIN-RELATED"/>
    <property type="match status" value="1"/>
</dbReference>
<feature type="region of interest" description="Disordered" evidence="5">
    <location>
        <begin position="47"/>
        <end position="98"/>
    </location>
</feature>
<gene>
    <name evidence="7" type="ORF">GX51_04041</name>
</gene>
<dbReference type="Pfam" id="PF00172">
    <property type="entry name" value="Zn_clus"/>
    <property type="match status" value="1"/>
</dbReference>
<organism evidence="7 8">
    <name type="scientific">Blastomyces parvus</name>
    <dbReference type="NCBI Taxonomy" id="2060905"/>
    <lineage>
        <taxon>Eukaryota</taxon>
        <taxon>Fungi</taxon>
        <taxon>Dikarya</taxon>
        <taxon>Ascomycota</taxon>
        <taxon>Pezizomycotina</taxon>
        <taxon>Eurotiomycetes</taxon>
        <taxon>Eurotiomycetidae</taxon>
        <taxon>Onygenales</taxon>
        <taxon>Ajellomycetaceae</taxon>
        <taxon>Blastomyces</taxon>
    </lineage>
</organism>
<dbReference type="OrthoDB" id="3525185at2759"/>
<evidence type="ECO:0000256" key="1">
    <source>
        <dbReference type="ARBA" id="ARBA00023015"/>
    </source>
</evidence>
<evidence type="ECO:0000313" key="8">
    <source>
        <dbReference type="Proteomes" id="UP000224080"/>
    </source>
</evidence>
<dbReference type="EMBL" id="PDNC01000048">
    <property type="protein sequence ID" value="PGH03467.1"/>
    <property type="molecule type" value="Genomic_DNA"/>
</dbReference>